<accession>A0ABY6ZIX9</accession>
<evidence type="ECO:0000313" key="3">
    <source>
        <dbReference type="Proteomes" id="UP001164761"/>
    </source>
</evidence>
<dbReference type="InterPro" id="IPR003497">
    <property type="entry name" value="BRO_N_domain"/>
</dbReference>
<keyword evidence="3" id="KW-1185">Reference proteome</keyword>
<reference evidence="2" key="1">
    <citation type="submission" date="2022-08" db="EMBL/GenBank/DDBJ databases">
        <title>Alicyclobacillus fastidiosus DSM 17978, complete genome.</title>
        <authorList>
            <person name="Wang Q."/>
            <person name="Cai R."/>
            <person name="Wang Z."/>
        </authorList>
    </citation>
    <scope>NUCLEOTIDE SEQUENCE</scope>
    <source>
        <strain evidence="2">DSM 17978</strain>
    </source>
</reference>
<evidence type="ECO:0000313" key="2">
    <source>
        <dbReference type="EMBL" id="WAH42807.1"/>
    </source>
</evidence>
<dbReference type="Pfam" id="PF02498">
    <property type="entry name" value="Bro-N"/>
    <property type="match status" value="1"/>
</dbReference>
<dbReference type="Proteomes" id="UP001164761">
    <property type="component" value="Chromosome"/>
</dbReference>
<feature type="domain" description="Bro-N" evidence="1">
    <location>
        <begin position="1"/>
        <end position="104"/>
    </location>
</feature>
<dbReference type="RefSeq" id="WP_268006682.1">
    <property type="nucleotide sequence ID" value="NZ_BSUT01000001.1"/>
</dbReference>
<sequence>MQELQVFEYDMQPVRTVVIDGNAWFVARDVCAALELGDVSKAVARLDEDEKGTSSIRTPGGIQDVLVVNEPGLYSLVLGSRKPEARTFKRWITHEVIPSIRKTGKYDTQENVVPLSKEQALVTVLRTTADLVEGQEQIREMMAVQAQEIKTLAVKVEEQITLDSGEQRRLQKAVSKRVYELEHEPLKRPQLYSQLYREIKDRWAVPSYKDVRRTELQQVLRYIEAWRPRVA</sequence>
<dbReference type="PANTHER" id="PTHR36180">
    <property type="entry name" value="DNA-BINDING PROTEIN-RELATED-RELATED"/>
    <property type="match status" value="1"/>
</dbReference>
<proteinExistence type="predicted"/>
<dbReference type="PANTHER" id="PTHR36180:SF2">
    <property type="entry name" value="BRO FAMILY PROTEIN"/>
    <property type="match status" value="1"/>
</dbReference>
<name>A0ABY6ZIX9_9BACL</name>
<dbReference type="PROSITE" id="PS51750">
    <property type="entry name" value="BRO_N"/>
    <property type="match status" value="1"/>
</dbReference>
<dbReference type="EMBL" id="CP104067">
    <property type="protein sequence ID" value="WAH42807.1"/>
    <property type="molecule type" value="Genomic_DNA"/>
</dbReference>
<evidence type="ECO:0000259" key="1">
    <source>
        <dbReference type="PROSITE" id="PS51750"/>
    </source>
</evidence>
<dbReference type="Pfam" id="PF10552">
    <property type="entry name" value="ORF6C"/>
    <property type="match status" value="1"/>
</dbReference>
<dbReference type="InterPro" id="IPR018878">
    <property type="entry name" value="ORF6C_dom"/>
</dbReference>
<dbReference type="SMART" id="SM01040">
    <property type="entry name" value="Bro-N"/>
    <property type="match status" value="1"/>
</dbReference>
<protein>
    <submittedName>
        <fullName evidence="2">BRO family protein</fullName>
    </submittedName>
</protein>
<organism evidence="2 3">
    <name type="scientific">Alicyclobacillus fastidiosus</name>
    <dbReference type="NCBI Taxonomy" id="392011"/>
    <lineage>
        <taxon>Bacteria</taxon>
        <taxon>Bacillati</taxon>
        <taxon>Bacillota</taxon>
        <taxon>Bacilli</taxon>
        <taxon>Bacillales</taxon>
        <taxon>Alicyclobacillaceae</taxon>
        <taxon>Alicyclobacillus</taxon>
    </lineage>
</organism>
<gene>
    <name evidence="2" type="ORF">NZD89_05085</name>
</gene>